<dbReference type="Proteomes" id="UP000535937">
    <property type="component" value="Unassembled WGS sequence"/>
</dbReference>
<keyword evidence="2" id="KW-1185">Reference proteome</keyword>
<proteinExistence type="predicted"/>
<sequence>MATLLFPHMVGLKNRESRRKFGVSAIRPQFPRESRQY</sequence>
<protein>
    <submittedName>
        <fullName evidence="1">Uncharacterized protein</fullName>
    </submittedName>
</protein>
<reference evidence="1 2" key="1">
    <citation type="submission" date="2020-08" db="EMBL/GenBank/DDBJ databases">
        <title>Genomic Encyclopedia of Type Strains, Phase III (KMG-III): the genomes of soil and plant-associated and newly described type strains.</title>
        <authorList>
            <person name="Whitman W."/>
        </authorList>
    </citation>
    <scope>NUCLEOTIDE SEQUENCE [LARGE SCALE GENOMIC DNA]</scope>
    <source>
        <strain evidence="1 2">CECT 8799</strain>
    </source>
</reference>
<evidence type="ECO:0000313" key="2">
    <source>
        <dbReference type="Proteomes" id="UP000535937"/>
    </source>
</evidence>
<dbReference type="EMBL" id="JACHWZ010000001">
    <property type="protein sequence ID" value="MBB3059507.1"/>
    <property type="molecule type" value="Genomic_DNA"/>
</dbReference>
<evidence type="ECO:0000313" key="1">
    <source>
        <dbReference type="EMBL" id="MBB3059507.1"/>
    </source>
</evidence>
<dbReference type="AlphaFoldDB" id="A0A7W4W872"/>
<name>A0A7W4W872_9GAMM</name>
<organism evidence="1 2">
    <name type="scientific">Microbulbifer rhizosphaerae</name>
    <dbReference type="NCBI Taxonomy" id="1562603"/>
    <lineage>
        <taxon>Bacteria</taxon>
        <taxon>Pseudomonadati</taxon>
        <taxon>Pseudomonadota</taxon>
        <taxon>Gammaproteobacteria</taxon>
        <taxon>Cellvibrionales</taxon>
        <taxon>Microbulbiferaceae</taxon>
        <taxon>Microbulbifer</taxon>
    </lineage>
</organism>
<gene>
    <name evidence="1" type="ORF">FHS09_000308</name>
</gene>
<comment type="caution">
    <text evidence="1">The sequence shown here is derived from an EMBL/GenBank/DDBJ whole genome shotgun (WGS) entry which is preliminary data.</text>
</comment>
<accession>A0A7W4W872</accession>